<keyword evidence="8" id="KW-1185">Reference proteome</keyword>
<comment type="caution">
    <text evidence="7">The sequence shown here is derived from an EMBL/GenBank/DDBJ whole genome shotgun (WGS) entry which is preliminary data.</text>
</comment>
<feature type="region of interest" description="Disordered" evidence="3">
    <location>
        <begin position="710"/>
        <end position="739"/>
    </location>
</feature>
<sequence>MATIGVIGLLVAFAGVAVSVACLIAGAVLARKRSGGIGETLTWGGHIGVILSAVALTFCCGILVFCFMTGDMSIEYVLRQHSDASGELAWLYKLSGLWAGREGSLLFWAWLIAAFNAVVAVRNLKSPRKLDSMALLVSQLVLAAFVGVLLLSESNMPFTATPLKYFNSDGTLTSSASMLGMNTLLEHWAMAIHPPTLFIGYAGLTIPFAYAIAALIVNDSSKEWVVRSQRYTLFSWFFLGVGIGLGAVWAYVVLGWGGYWGWDPVENASLLSWLVGVALIHSFTVYRQRGAFKRWSVMCACLTFAFVIVGTFIARSGLVQSVHAFEGDPVSLVLFGALIVLSVVAGIVGLVIRWKSFGPGASGSDDVENMLSKDAAYYFNNVIMVVFATLLAYLTIASALPSWMPFGGQAISAGTYNAIARPLGIVYLAILAICPLLSWGKTEGKQFWKRARIPGVCALVLFAVLMVYFATYLVPSYNAVIAAGGINAEGLMEEGPAWYYNGLAAVGLLVASLLFFNSLFMLGRAIRGYQKGHGGNPVSAAFGMLVNRASTFGGFVAHFGMAVILVGLIGSSMYVTEKVAYVGYDEATDTASEDFVIKDYTLKYTGNEIVPQDNKDDILYTVRFDAYKDGQFLGSVDPTVQFVQSTQQQKLVASVISLPTEDLFVVYRGVNENGDFSMDVRVNPLISQVWIGFFLLMAGVLIATAGKRGASRKLTGADAESAEDSQGEAEKPQSAKAEA</sequence>
<evidence type="ECO:0000256" key="2">
    <source>
        <dbReference type="ARBA" id="ARBA00022748"/>
    </source>
</evidence>
<keyword evidence="4" id="KW-0812">Transmembrane</keyword>
<feature type="transmembrane region" description="Helical" evidence="4">
    <location>
        <begin position="268"/>
        <end position="286"/>
    </location>
</feature>
<dbReference type="Proteomes" id="UP000278632">
    <property type="component" value="Unassembled WGS sequence"/>
</dbReference>
<feature type="transmembrane region" description="Helical" evidence="4">
    <location>
        <begin position="6"/>
        <end position="29"/>
    </location>
</feature>
<feature type="transmembrane region" description="Helical" evidence="4">
    <location>
        <begin position="419"/>
        <end position="439"/>
    </location>
</feature>
<evidence type="ECO:0000256" key="3">
    <source>
        <dbReference type="SAM" id="MobiDB-lite"/>
    </source>
</evidence>
<dbReference type="RefSeq" id="WP_123192532.1">
    <property type="nucleotide sequence ID" value="NZ_QICD01000018.1"/>
</dbReference>
<name>A0A3N0B6E1_9ACTN</name>
<feature type="transmembrane region" description="Helical" evidence="4">
    <location>
        <begin position="552"/>
        <end position="575"/>
    </location>
</feature>
<dbReference type="PRINTS" id="PR01410">
    <property type="entry name" value="CCBIOGENESIS"/>
</dbReference>
<protein>
    <submittedName>
        <fullName evidence="7">Cytochrome C assembly protein</fullName>
    </submittedName>
</protein>
<feature type="domain" description="Cytochrome c-type biogenesis protein CcmF C-terminal" evidence="6">
    <location>
        <begin position="368"/>
        <end position="705"/>
    </location>
</feature>
<gene>
    <name evidence="7" type="ORF">DMP08_08745</name>
</gene>
<evidence type="ECO:0000259" key="6">
    <source>
        <dbReference type="Pfam" id="PF16327"/>
    </source>
</evidence>
<dbReference type="PANTHER" id="PTHR43653">
    <property type="entry name" value="CYTOCHROME C ASSEMBLY PROTEIN-RELATED"/>
    <property type="match status" value="1"/>
</dbReference>
<evidence type="ECO:0000256" key="1">
    <source>
        <dbReference type="ARBA" id="ARBA00009186"/>
    </source>
</evidence>
<dbReference type="InterPro" id="IPR002541">
    <property type="entry name" value="Cyt_c_assembly"/>
</dbReference>
<feature type="transmembrane region" description="Helical" evidence="4">
    <location>
        <begin position="198"/>
        <end position="217"/>
    </location>
</feature>
<dbReference type="OrthoDB" id="9814290at2"/>
<feature type="transmembrane region" description="Helical" evidence="4">
    <location>
        <begin position="105"/>
        <end position="121"/>
    </location>
</feature>
<feature type="transmembrane region" description="Helical" evidence="4">
    <location>
        <begin position="330"/>
        <end position="354"/>
    </location>
</feature>
<feature type="transmembrane region" description="Helical" evidence="4">
    <location>
        <begin position="375"/>
        <end position="399"/>
    </location>
</feature>
<keyword evidence="2" id="KW-0201">Cytochrome c-type biogenesis</keyword>
<dbReference type="GO" id="GO:0017004">
    <property type="term" value="P:cytochrome complex assembly"/>
    <property type="evidence" value="ECO:0007669"/>
    <property type="project" value="UniProtKB-KW"/>
</dbReference>
<dbReference type="InterPro" id="IPR003567">
    <property type="entry name" value="Cyt_c_biogenesis"/>
</dbReference>
<dbReference type="Pfam" id="PF16327">
    <property type="entry name" value="CcmF_C"/>
    <property type="match status" value="1"/>
</dbReference>
<feature type="compositionally biased region" description="Basic and acidic residues" evidence="3">
    <location>
        <begin position="728"/>
        <end position="739"/>
    </location>
</feature>
<dbReference type="GO" id="GO:0016020">
    <property type="term" value="C:membrane"/>
    <property type="evidence" value="ECO:0007669"/>
    <property type="project" value="InterPro"/>
</dbReference>
<evidence type="ECO:0000313" key="8">
    <source>
        <dbReference type="Proteomes" id="UP000278632"/>
    </source>
</evidence>
<evidence type="ECO:0000256" key="4">
    <source>
        <dbReference type="SAM" id="Phobius"/>
    </source>
</evidence>
<feature type="transmembrane region" description="Helical" evidence="4">
    <location>
        <begin position="498"/>
        <end position="522"/>
    </location>
</feature>
<comment type="similarity">
    <text evidence="1">Belongs to the CcmF/CycK/Ccl1/NrfE/CcsA family.</text>
</comment>
<reference evidence="8" key="1">
    <citation type="submission" date="2018-05" db="EMBL/GenBank/DDBJ databases">
        <title>Genome Sequencing of selected type strains of the family Eggerthellaceae.</title>
        <authorList>
            <person name="Danylec N."/>
            <person name="Stoll D.A."/>
            <person name="Doetsch A."/>
            <person name="Huch M."/>
        </authorList>
    </citation>
    <scope>NUCLEOTIDE SEQUENCE [LARGE SCALE GENOMIC DNA]</scope>
    <source>
        <strain evidence="8">DSM 16106</strain>
    </source>
</reference>
<feature type="transmembrane region" description="Helical" evidence="4">
    <location>
        <begin position="237"/>
        <end position="262"/>
    </location>
</feature>
<evidence type="ECO:0000313" key="7">
    <source>
        <dbReference type="EMBL" id="RNL42206.1"/>
    </source>
</evidence>
<feature type="domain" description="Cytochrome c assembly protein" evidence="5">
    <location>
        <begin position="98"/>
        <end position="316"/>
    </location>
</feature>
<feature type="transmembrane region" description="Helical" evidence="4">
    <location>
        <begin position="133"/>
        <end position="152"/>
    </location>
</feature>
<dbReference type="GO" id="GO:0015232">
    <property type="term" value="F:heme transmembrane transporter activity"/>
    <property type="evidence" value="ECO:0007669"/>
    <property type="project" value="InterPro"/>
</dbReference>
<accession>A0A3N0B6E1</accession>
<feature type="transmembrane region" description="Helical" evidence="4">
    <location>
        <begin position="41"/>
        <end position="70"/>
    </location>
</feature>
<dbReference type="Pfam" id="PF01578">
    <property type="entry name" value="Cytochrom_C_asm"/>
    <property type="match status" value="1"/>
</dbReference>
<dbReference type="EMBL" id="QICD01000018">
    <property type="protein sequence ID" value="RNL42206.1"/>
    <property type="molecule type" value="Genomic_DNA"/>
</dbReference>
<dbReference type="AlphaFoldDB" id="A0A3N0B6E1"/>
<dbReference type="GO" id="GO:0020037">
    <property type="term" value="F:heme binding"/>
    <property type="evidence" value="ECO:0007669"/>
    <property type="project" value="InterPro"/>
</dbReference>
<dbReference type="InterPro" id="IPR032523">
    <property type="entry name" value="CcmF_C"/>
</dbReference>
<feature type="transmembrane region" description="Helical" evidence="4">
    <location>
        <begin position="685"/>
        <end position="705"/>
    </location>
</feature>
<evidence type="ECO:0000259" key="5">
    <source>
        <dbReference type="Pfam" id="PF01578"/>
    </source>
</evidence>
<feature type="transmembrane region" description="Helical" evidence="4">
    <location>
        <begin position="451"/>
        <end position="470"/>
    </location>
</feature>
<feature type="transmembrane region" description="Helical" evidence="4">
    <location>
        <begin position="298"/>
        <end position="318"/>
    </location>
</feature>
<keyword evidence="4" id="KW-1133">Transmembrane helix</keyword>
<keyword evidence="4" id="KW-0472">Membrane</keyword>
<organism evidence="7 8">
    <name type="scientific">Paraeggerthella hongkongensis</name>
    <dbReference type="NCBI Taxonomy" id="230658"/>
    <lineage>
        <taxon>Bacteria</taxon>
        <taxon>Bacillati</taxon>
        <taxon>Actinomycetota</taxon>
        <taxon>Coriobacteriia</taxon>
        <taxon>Eggerthellales</taxon>
        <taxon>Eggerthellaceae</taxon>
        <taxon>Paraeggerthella</taxon>
    </lineage>
</organism>
<proteinExistence type="inferred from homology"/>
<dbReference type="PANTHER" id="PTHR43653:SF1">
    <property type="entry name" value="CYTOCHROME C-TYPE BIOGENESIS PROTEIN CCMF"/>
    <property type="match status" value="1"/>
</dbReference>